<evidence type="ECO:0000256" key="7">
    <source>
        <dbReference type="ARBA" id="ARBA00022777"/>
    </source>
</evidence>
<gene>
    <name evidence="13" type="ORF">M0G41_15425</name>
</gene>
<evidence type="ECO:0000256" key="2">
    <source>
        <dbReference type="ARBA" id="ARBA00004370"/>
    </source>
</evidence>
<protein>
    <recommendedName>
        <fullName evidence="3">histidine kinase</fullName>
        <ecNumber evidence="3">2.7.13.3</ecNumber>
    </recommendedName>
</protein>
<evidence type="ECO:0000256" key="9">
    <source>
        <dbReference type="SAM" id="Coils"/>
    </source>
</evidence>
<dbReference type="InterPro" id="IPR050980">
    <property type="entry name" value="2C_sensor_his_kinase"/>
</dbReference>
<dbReference type="CDD" id="cd06225">
    <property type="entry name" value="HAMP"/>
    <property type="match status" value="1"/>
</dbReference>
<dbReference type="PROSITE" id="PS50885">
    <property type="entry name" value="HAMP"/>
    <property type="match status" value="1"/>
</dbReference>
<evidence type="ECO:0000256" key="1">
    <source>
        <dbReference type="ARBA" id="ARBA00000085"/>
    </source>
</evidence>
<dbReference type="GO" id="GO:0016301">
    <property type="term" value="F:kinase activity"/>
    <property type="evidence" value="ECO:0007669"/>
    <property type="project" value="UniProtKB-KW"/>
</dbReference>
<dbReference type="InterPro" id="IPR003660">
    <property type="entry name" value="HAMP_dom"/>
</dbReference>
<keyword evidence="5" id="KW-0808">Transferase</keyword>
<dbReference type="InterPro" id="IPR036890">
    <property type="entry name" value="HATPase_C_sf"/>
</dbReference>
<evidence type="ECO:0000259" key="12">
    <source>
        <dbReference type="PROSITE" id="PS50885"/>
    </source>
</evidence>
<evidence type="ECO:0000256" key="10">
    <source>
        <dbReference type="SAM" id="Phobius"/>
    </source>
</evidence>
<dbReference type="SMART" id="SM00304">
    <property type="entry name" value="HAMP"/>
    <property type="match status" value="1"/>
</dbReference>
<evidence type="ECO:0000256" key="4">
    <source>
        <dbReference type="ARBA" id="ARBA00022553"/>
    </source>
</evidence>
<evidence type="ECO:0000256" key="6">
    <source>
        <dbReference type="ARBA" id="ARBA00022741"/>
    </source>
</evidence>
<feature type="coiled-coil region" evidence="9">
    <location>
        <begin position="235"/>
        <end position="262"/>
    </location>
</feature>
<accession>A0ABT0GKK9</accession>
<keyword evidence="7 13" id="KW-0418">Kinase</keyword>
<dbReference type="EMBL" id="JALNMH010000013">
    <property type="protein sequence ID" value="MCK7595060.1"/>
    <property type="molecule type" value="Genomic_DNA"/>
</dbReference>
<feature type="domain" description="HAMP" evidence="12">
    <location>
        <begin position="195"/>
        <end position="247"/>
    </location>
</feature>
<dbReference type="SUPFAM" id="SSF55874">
    <property type="entry name" value="ATPase domain of HSP90 chaperone/DNA topoisomerase II/histidine kinase"/>
    <property type="match status" value="1"/>
</dbReference>
<keyword evidence="14" id="KW-1185">Reference proteome</keyword>
<dbReference type="Gene3D" id="6.10.340.10">
    <property type="match status" value="1"/>
</dbReference>
<keyword evidence="4" id="KW-0597">Phosphoprotein</keyword>
<dbReference type="SUPFAM" id="SSF158472">
    <property type="entry name" value="HAMP domain-like"/>
    <property type="match status" value="1"/>
</dbReference>
<keyword evidence="10" id="KW-0812">Transmembrane</keyword>
<keyword evidence="10" id="KW-0472">Membrane</keyword>
<name>A0ABT0GKK9_9GAMM</name>
<comment type="subcellular location">
    <subcellularLocation>
        <location evidence="2">Membrane</location>
    </subcellularLocation>
</comment>
<dbReference type="RefSeq" id="WP_248210807.1">
    <property type="nucleotide sequence ID" value="NZ_JALNMH010000013.1"/>
</dbReference>
<dbReference type="Pfam" id="PF02518">
    <property type="entry name" value="HATPase_c"/>
    <property type="match status" value="1"/>
</dbReference>
<evidence type="ECO:0000256" key="8">
    <source>
        <dbReference type="ARBA" id="ARBA00022840"/>
    </source>
</evidence>
<dbReference type="Gene3D" id="3.30.565.10">
    <property type="entry name" value="Histidine kinase-like ATPase, C-terminal domain"/>
    <property type="match status" value="1"/>
</dbReference>
<keyword evidence="9" id="KW-0175">Coiled coil</keyword>
<evidence type="ECO:0000313" key="14">
    <source>
        <dbReference type="Proteomes" id="UP001431449"/>
    </source>
</evidence>
<keyword evidence="6" id="KW-0547">Nucleotide-binding</keyword>
<evidence type="ECO:0000259" key="11">
    <source>
        <dbReference type="PROSITE" id="PS50109"/>
    </source>
</evidence>
<organism evidence="13 14">
    <name type="scientific">Pseudomarimonas salicorniae</name>
    <dbReference type="NCBI Taxonomy" id="2933270"/>
    <lineage>
        <taxon>Bacteria</taxon>
        <taxon>Pseudomonadati</taxon>
        <taxon>Pseudomonadota</taxon>
        <taxon>Gammaproteobacteria</taxon>
        <taxon>Lysobacterales</taxon>
        <taxon>Lysobacteraceae</taxon>
        <taxon>Pseudomarimonas</taxon>
    </lineage>
</organism>
<sequence>MTLQLRLTLAFAALLGALGLAALFGLDALTRDMQSALGDTARSVGARVFTLVREEHAALVERSPAEGGTLHEVETVVLHGPDPVDGGVAESRLEVVVNGERLSPEQIAALPDDHPARRALQRSHRPPAGAAQAPVGLASHADPVLWLQSGDGLSVPIPIPASRADRAIDDFRQRLLWGLGTLLLLGLVAAAWMARRVAAPLRELAQASERLGHGELSQRVVPNGPPEVRRSLEAFNRMADDLSRLQAEADALRADRELAELGEIGRGLAHSLRNPLHALGLSLEALAADGDRVQAAALADNGREQLARIDQALRGFLALSASAGAAIQMVELDEVIGDVVLEASQRAQGRVAIRRERTGLRLAAVAAELRIILHALVINALEASAEGGEVEIRAHEAEDGLRVEVADRGPGLPASVRERLFQPHVSSKPAGAGMGLYLTERLVRLRYRGSLVLDDREQGGTVARLQLRQRERREAGA</sequence>
<dbReference type="PROSITE" id="PS50109">
    <property type="entry name" value="HIS_KIN"/>
    <property type="match status" value="1"/>
</dbReference>
<comment type="caution">
    <text evidence="13">The sequence shown here is derived from an EMBL/GenBank/DDBJ whole genome shotgun (WGS) entry which is preliminary data.</text>
</comment>
<evidence type="ECO:0000313" key="13">
    <source>
        <dbReference type="EMBL" id="MCK7595060.1"/>
    </source>
</evidence>
<comment type="catalytic activity">
    <reaction evidence="1">
        <text>ATP + protein L-histidine = ADP + protein N-phospho-L-histidine.</text>
        <dbReference type="EC" id="2.7.13.3"/>
    </reaction>
</comment>
<dbReference type="InterPro" id="IPR003594">
    <property type="entry name" value="HATPase_dom"/>
</dbReference>
<evidence type="ECO:0000256" key="3">
    <source>
        <dbReference type="ARBA" id="ARBA00012438"/>
    </source>
</evidence>
<keyword evidence="10" id="KW-1133">Transmembrane helix</keyword>
<feature type="transmembrane region" description="Helical" evidence="10">
    <location>
        <begin position="175"/>
        <end position="194"/>
    </location>
</feature>
<evidence type="ECO:0000256" key="5">
    <source>
        <dbReference type="ARBA" id="ARBA00022679"/>
    </source>
</evidence>
<dbReference type="InterPro" id="IPR005467">
    <property type="entry name" value="His_kinase_dom"/>
</dbReference>
<reference evidence="13" key="1">
    <citation type="submission" date="2022-04" db="EMBL/GenBank/DDBJ databases">
        <title>Lysobacter sp. CAU 1642 isolated from sea sand.</title>
        <authorList>
            <person name="Kim W."/>
        </authorList>
    </citation>
    <scope>NUCLEOTIDE SEQUENCE</scope>
    <source>
        <strain evidence="13">CAU 1642</strain>
    </source>
</reference>
<dbReference type="PRINTS" id="PR00344">
    <property type="entry name" value="BCTRLSENSOR"/>
</dbReference>
<dbReference type="InterPro" id="IPR004358">
    <property type="entry name" value="Sig_transdc_His_kin-like_C"/>
</dbReference>
<dbReference type="PANTHER" id="PTHR44936">
    <property type="entry name" value="SENSOR PROTEIN CREC"/>
    <property type="match status" value="1"/>
</dbReference>
<dbReference type="EC" id="2.7.13.3" evidence="3"/>
<dbReference type="SMART" id="SM00387">
    <property type="entry name" value="HATPase_c"/>
    <property type="match status" value="1"/>
</dbReference>
<feature type="domain" description="Histidine kinase" evidence="11">
    <location>
        <begin position="267"/>
        <end position="471"/>
    </location>
</feature>
<dbReference type="CDD" id="cd00075">
    <property type="entry name" value="HATPase"/>
    <property type="match status" value="1"/>
</dbReference>
<proteinExistence type="predicted"/>
<dbReference type="PANTHER" id="PTHR44936:SF10">
    <property type="entry name" value="SENSOR PROTEIN RSTB"/>
    <property type="match status" value="1"/>
</dbReference>
<dbReference type="Proteomes" id="UP001431449">
    <property type="component" value="Unassembled WGS sequence"/>
</dbReference>
<dbReference type="Pfam" id="PF00672">
    <property type="entry name" value="HAMP"/>
    <property type="match status" value="1"/>
</dbReference>
<keyword evidence="8" id="KW-0067">ATP-binding</keyword>